<accession>I4EJ70</accession>
<dbReference type="PROSITE" id="PS50113">
    <property type="entry name" value="PAC"/>
    <property type="match status" value="2"/>
</dbReference>
<dbReference type="SMART" id="SM00086">
    <property type="entry name" value="PAC"/>
    <property type="match status" value="2"/>
</dbReference>
<dbReference type="SMART" id="SM00387">
    <property type="entry name" value="HATPase_c"/>
    <property type="match status" value="1"/>
</dbReference>
<dbReference type="PANTHER" id="PTHR43047:SF72">
    <property type="entry name" value="OSMOSENSING HISTIDINE PROTEIN KINASE SLN1"/>
    <property type="match status" value="1"/>
</dbReference>
<evidence type="ECO:0000256" key="1">
    <source>
        <dbReference type="ARBA" id="ARBA00000085"/>
    </source>
</evidence>
<dbReference type="InterPro" id="IPR036097">
    <property type="entry name" value="HisK_dim/P_sf"/>
</dbReference>
<feature type="domain" description="PAS" evidence="10">
    <location>
        <begin position="21"/>
        <end position="74"/>
    </location>
</feature>
<dbReference type="Gene3D" id="3.30.565.10">
    <property type="entry name" value="Histidine kinase-like ATPase, C-terminal domain"/>
    <property type="match status" value="1"/>
</dbReference>
<feature type="coiled-coil region" evidence="8">
    <location>
        <begin position="133"/>
        <end position="162"/>
    </location>
</feature>
<dbReference type="InterPro" id="IPR013767">
    <property type="entry name" value="PAS_fold"/>
</dbReference>
<keyword evidence="7" id="KW-0472">Membrane</keyword>
<evidence type="ECO:0000259" key="9">
    <source>
        <dbReference type="PROSITE" id="PS50109"/>
    </source>
</evidence>
<sequence length="525" mass="58483">MSSEKIDRTQCHVPERRNMLARDMFERLLELAPDAIVIVDGSGRIRLVNAEAERLFGYQREELLGEPVEMLLPERFREFHHGHRDRYAAAPRPRPMGIGLELYGRRKDGSEFPTEISLSPWETDDGLLVTSVIRDITERKRAEEARAQLIREQSARAEAEAARVTLRAMIQASPVPIILVDLSGNIQNWNPAAERLLGWTEAEVLGRPIPGAPDGDQDNLLAVLERVRQGESVLNLDVRRRTKAGQWVDLSISAAPVLEANGRPGGMTWVLKDISHRKRAEASRIQLAAAQEAVRVREEFLSIASHELKTPITVIKGYTQMLAARISRPGTDPKRVTQIIGELQEQARRLEMLVVDLLDGARIQQGRLDLRPEPVDLAALSRRLLTRFEQMPERTNRHRLIVQGPDTVNGNWDPARLDQALTNLVSNALKYSPDGGEVCLRLRDIDPGYVEVAVSDQGIGISAEEQKMLFQPFSRGGATRSIHGTGLGLYLTARIVEQHGGTITVASAPGLGSTFTIHLPRTQLN</sequence>
<evidence type="ECO:0000256" key="8">
    <source>
        <dbReference type="SAM" id="Coils"/>
    </source>
</evidence>
<keyword evidence="13" id="KW-1185">Reference proteome</keyword>
<dbReference type="Proteomes" id="UP000004221">
    <property type="component" value="Unassembled WGS sequence"/>
</dbReference>
<dbReference type="PANTHER" id="PTHR43047">
    <property type="entry name" value="TWO-COMPONENT HISTIDINE PROTEIN KINASE"/>
    <property type="match status" value="1"/>
</dbReference>
<keyword evidence="8" id="KW-0175">Coiled coil</keyword>
<keyword evidence="6" id="KW-0902">Two-component regulatory system</keyword>
<comment type="caution">
    <text evidence="12">The sequence shown here is derived from an EMBL/GenBank/DDBJ whole genome shotgun (WGS) entry which is preliminary data.</text>
</comment>
<dbReference type="SUPFAM" id="SSF55785">
    <property type="entry name" value="PYP-like sensor domain (PAS domain)"/>
    <property type="match status" value="2"/>
</dbReference>
<organism evidence="12 13">
    <name type="scientific">Nitrolancea hollandica Lb</name>
    <dbReference type="NCBI Taxonomy" id="1129897"/>
    <lineage>
        <taxon>Bacteria</taxon>
        <taxon>Pseudomonadati</taxon>
        <taxon>Thermomicrobiota</taxon>
        <taxon>Thermomicrobia</taxon>
        <taxon>Sphaerobacterales</taxon>
        <taxon>Sphaerobacterineae</taxon>
        <taxon>Sphaerobacteraceae</taxon>
        <taxon>Nitrolancea</taxon>
    </lineage>
</organism>
<dbReference type="FunFam" id="1.10.287.130:FF:000001">
    <property type="entry name" value="Two-component sensor histidine kinase"/>
    <property type="match status" value="1"/>
</dbReference>
<dbReference type="GO" id="GO:0000155">
    <property type="term" value="F:phosphorelay sensor kinase activity"/>
    <property type="evidence" value="ECO:0007669"/>
    <property type="project" value="InterPro"/>
</dbReference>
<dbReference type="InterPro" id="IPR001610">
    <property type="entry name" value="PAC"/>
</dbReference>
<dbReference type="CDD" id="cd00082">
    <property type="entry name" value="HisKA"/>
    <property type="match status" value="1"/>
</dbReference>
<dbReference type="InterPro" id="IPR003661">
    <property type="entry name" value="HisK_dim/P_dom"/>
</dbReference>
<proteinExistence type="predicted"/>
<dbReference type="SUPFAM" id="SSF55874">
    <property type="entry name" value="ATPase domain of HSP90 chaperone/DNA topoisomerase II/histidine kinase"/>
    <property type="match status" value="1"/>
</dbReference>
<gene>
    <name evidence="12" type="ORF">NITHO_3850007</name>
</gene>
<dbReference type="SMART" id="SM00388">
    <property type="entry name" value="HisKA"/>
    <property type="match status" value="1"/>
</dbReference>
<dbReference type="EC" id="2.7.13.3" evidence="2"/>
<dbReference type="InterPro" id="IPR000014">
    <property type="entry name" value="PAS"/>
</dbReference>
<evidence type="ECO:0000259" key="11">
    <source>
        <dbReference type="PROSITE" id="PS50113"/>
    </source>
</evidence>
<reference evidence="12 13" key="1">
    <citation type="journal article" date="2012" name="ISME J.">
        <title>Nitrification expanded: discovery, physiology and genomics of a nitrite-oxidizing bacterium from the phylum Chloroflexi.</title>
        <authorList>
            <person name="Sorokin D.Y."/>
            <person name="Lucker S."/>
            <person name="Vejmelkova D."/>
            <person name="Kostrikina N.A."/>
            <person name="Kleerebezem R."/>
            <person name="Rijpstra W.I."/>
            <person name="Damste J.S."/>
            <person name="Le Paslier D."/>
            <person name="Muyzer G."/>
            <person name="Wagner M."/>
            <person name="van Loosdrecht M.C."/>
            <person name="Daims H."/>
        </authorList>
    </citation>
    <scope>NUCLEOTIDE SEQUENCE [LARGE SCALE GENOMIC DNA]</scope>
    <source>
        <strain evidence="13">none</strain>
    </source>
</reference>
<name>I4EJ70_9BACT</name>
<dbReference type="Pfam" id="PF02518">
    <property type="entry name" value="HATPase_c"/>
    <property type="match status" value="1"/>
</dbReference>
<evidence type="ECO:0000256" key="7">
    <source>
        <dbReference type="ARBA" id="ARBA00023136"/>
    </source>
</evidence>
<dbReference type="PROSITE" id="PS50109">
    <property type="entry name" value="HIS_KIN"/>
    <property type="match status" value="1"/>
</dbReference>
<dbReference type="CDD" id="cd00130">
    <property type="entry name" value="PAS"/>
    <property type="match status" value="2"/>
</dbReference>
<protein>
    <recommendedName>
        <fullName evidence="2">histidine kinase</fullName>
        <ecNumber evidence="2">2.7.13.3</ecNumber>
    </recommendedName>
</protein>
<feature type="domain" description="PAC" evidence="11">
    <location>
        <begin position="234"/>
        <end position="286"/>
    </location>
</feature>
<dbReference type="OrthoDB" id="139642at2"/>
<dbReference type="CDD" id="cd00075">
    <property type="entry name" value="HATPase"/>
    <property type="match status" value="1"/>
</dbReference>
<dbReference type="InterPro" id="IPR004358">
    <property type="entry name" value="Sig_transdc_His_kin-like_C"/>
</dbReference>
<dbReference type="Gene3D" id="1.10.287.130">
    <property type="match status" value="1"/>
</dbReference>
<dbReference type="RefSeq" id="WP_008479116.1">
    <property type="nucleotide sequence ID" value="NZ_CAGS01000318.1"/>
</dbReference>
<dbReference type="GO" id="GO:0005886">
    <property type="term" value="C:plasma membrane"/>
    <property type="evidence" value="ECO:0007669"/>
    <property type="project" value="TreeGrafter"/>
</dbReference>
<dbReference type="GO" id="GO:0009927">
    <property type="term" value="F:histidine phosphotransfer kinase activity"/>
    <property type="evidence" value="ECO:0007669"/>
    <property type="project" value="TreeGrafter"/>
</dbReference>
<dbReference type="InterPro" id="IPR003594">
    <property type="entry name" value="HATPase_dom"/>
</dbReference>
<dbReference type="AlphaFoldDB" id="I4EJ70"/>
<keyword evidence="4 12" id="KW-0808">Transferase</keyword>
<dbReference type="Pfam" id="PF00989">
    <property type="entry name" value="PAS"/>
    <property type="match status" value="2"/>
</dbReference>
<dbReference type="NCBIfam" id="TIGR00229">
    <property type="entry name" value="sensory_box"/>
    <property type="match status" value="2"/>
</dbReference>
<evidence type="ECO:0000256" key="3">
    <source>
        <dbReference type="ARBA" id="ARBA00022553"/>
    </source>
</evidence>
<evidence type="ECO:0000259" key="10">
    <source>
        <dbReference type="PROSITE" id="PS50112"/>
    </source>
</evidence>
<dbReference type="PROSITE" id="PS50112">
    <property type="entry name" value="PAS"/>
    <property type="match status" value="2"/>
</dbReference>
<evidence type="ECO:0000313" key="12">
    <source>
        <dbReference type="EMBL" id="CCF84732.1"/>
    </source>
</evidence>
<feature type="domain" description="PAC" evidence="11">
    <location>
        <begin position="98"/>
        <end position="148"/>
    </location>
</feature>
<dbReference type="Gene3D" id="3.30.450.20">
    <property type="entry name" value="PAS domain"/>
    <property type="match status" value="2"/>
</dbReference>
<feature type="domain" description="Histidine kinase" evidence="9">
    <location>
        <begin position="303"/>
        <end position="523"/>
    </location>
</feature>
<dbReference type="GO" id="GO:0006355">
    <property type="term" value="P:regulation of DNA-templated transcription"/>
    <property type="evidence" value="ECO:0007669"/>
    <property type="project" value="InterPro"/>
</dbReference>
<keyword evidence="5" id="KW-0418">Kinase</keyword>
<dbReference type="SUPFAM" id="SSF47384">
    <property type="entry name" value="Homodimeric domain of signal transducing histidine kinase"/>
    <property type="match status" value="1"/>
</dbReference>
<dbReference type="SMART" id="SM00091">
    <property type="entry name" value="PAS"/>
    <property type="match status" value="2"/>
</dbReference>
<dbReference type="Pfam" id="PF00512">
    <property type="entry name" value="HisKA"/>
    <property type="match status" value="1"/>
</dbReference>
<evidence type="ECO:0000256" key="6">
    <source>
        <dbReference type="ARBA" id="ARBA00023012"/>
    </source>
</evidence>
<dbReference type="InterPro" id="IPR005467">
    <property type="entry name" value="His_kinase_dom"/>
</dbReference>
<evidence type="ECO:0000313" key="13">
    <source>
        <dbReference type="Proteomes" id="UP000004221"/>
    </source>
</evidence>
<dbReference type="EMBL" id="CAGS01000318">
    <property type="protein sequence ID" value="CCF84732.1"/>
    <property type="molecule type" value="Genomic_DNA"/>
</dbReference>
<evidence type="ECO:0000256" key="2">
    <source>
        <dbReference type="ARBA" id="ARBA00012438"/>
    </source>
</evidence>
<dbReference type="InterPro" id="IPR035965">
    <property type="entry name" value="PAS-like_dom_sf"/>
</dbReference>
<dbReference type="FunFam" id="3.30.565.10:FF:000006">
    <property type="entry name" value="Sensor histidine kinase WalK"/>
    <property type="match status" value="1"/>
</dbReference>
<evidence type="ECO:0000256" key="4">
    <source>
        <dbReference type="ARBA" id="ARBA00022679"/>
    </source>
</evidence>
<keyword evidence="3" id="KW-0597">Phosphoprotein</keyword>
<dbReference type="InterPro" id="IPR000700">
    <property type="entry name" value="PAS-assoc_C"/>
</dbReference>
<dbReference type="InterPro" id="IPR036890">
    <property type="entry name" value="HATPase_C_sf"/>
</dbReference>
<dbReference type="PRINTS" id="PR00344">
    <property type="entry name" value="BCTRLSENSOR"/>
</dbReference>
<evidence type="ECO:0000256" key="5">
    <source>
        <dbReference type="ARBA" id="ARBA00022777"/>
    </source>
</evidence>
<feature type="domain" description="PAS" evidence="10">
    <location>
        <begin position="162"/>
        <end position="231"/>
    </location>
</feature>
<comment type="catalytic activity">
    <reaction evidence="1">
        <text>ATP + protein L-histidine = ADP + protein N-phospho-L-histidine.</text>
        <dbReference type="EC" id="2.7.13.3"/>
    </reaction>
</comment>